<organism evidence="4 5">
    <name type="scientific">Aquilegia coerulea</name>
    <name type="common">Rocky mountain columbine</name>
    <dbReference type="NCBI Taxonomy" id="218851"/>
    <lineage>
        <taxon>Eukaryota</taxon>
        <taxon>Viridiplantae</taxon>
        <taxon>Streptophyta</taxon>
        <taxon>Embryophyta</taxon>
        <taxon>Tracheophyta</taxon>
        <taxon>Spermatophyta</taxon>
        <taxon>Magnoliopsida</taxon>
        <taxon>Ranunculales</taxon>
        <taxon>Ranunculaceae</taxon>
        <taxon>Thalictroideae</taxon>
        <taxon>Aquilegia</taxon>
    </lineage>
</organism>
<dbReference type="InterPro" id="IPR016024">
    <property type="entry name" value="ARM-type_fold"/>
</dbReference>
<feature type="repeat" description="ARM" evidence="2">
    <location>
        <begin position="226"/>
        <end position="268"/>
    </location>
</feature>
<dbReference type="InterPro" id="IPR000225">
    <property type="entry name" value="Armadillo"/>
</dbReference>
<dbReference type="Gene3D" id="1.25.10.10">
    <property type="entry name" value="Leucine-rich Repeat Variant"/>
    <property type="match status" value="3"/>
</dbReference>
<protein>
    <submittedName>
        <fullName evidence="4">Uncharacterized protein</fullName>
    </submittedName>
</protein>
<dbReference type="PANTHER" id="PTHR47451:SF1">
    <property type="entry name" value="ARM REPEAT SUPERFAMILY PROTEIN"/>
    <property type="match status" value="1"/>
</dbReference>
<dbReference type="Proteomes" id="UP000230069">
    <property type="component" value="Unassembled WGS sequence"/>
</dbReference>
<dbReference type="FunCoup" id="A0A2G5F777">
    <property type="interactions" value="1203"/>
</dbReference>
<dbReference type="STRING" id="218851.A0A2G5F777"/>
<feature type="region of interest" description="Disordered" evidence="3">
    <location>
        <begin position="55"/>
        <end position="94"/>
    </location>
</feature>
<name>A0A2G5F777_AQUCA</name>
<dbReference type="AlphaFoldDB" id="A0A2G5F777"/>
<dbReference type="PANTHER" id="PTHR47451">
    <property type="entry name" value="ARM REPEAT SUPERFAMILY PROTEIN"/>
    <property type="match status" value="1"/>
</dbReference>
<feature type="repeat" description="ARM" evidence="2">
    <location>
        <begin position="183"/>
        <end position="216"/>
    </location>
</feature>
<evidence type="ECO:0000256" key="2">
    <source>
        <dbReference type="PROSITE-ProRule" id="PRU00259"/>
    </source>
</evidence>
<dbReference type="InterPro" id="IPR011989">
    <property type="entry name" value="ARM-like"/>
</dbReference>
<reference evidence="4 5" key="1">
    <citation type="submission" date="2017-09" db="EMBL/GenBank/DDBJ databases">
        <title>WGS assembly of Aquilegia coerulea Goldsmith.</title>
        <authorList>
            <person name="Hodges S."/>
            <person name="Kramer E."/>
            <person name="Nordborg M."/>
            <person name="Tomkins J."/>
            <person name="Borevitz J."/>
            <person name="Derieg N."/>
            <person name="Yan J."/>
            <person name="Mihaltcheva S."/>
            <person name="Hayes R.D."/>
            <person name="Rokhsar D."/>
        </authorList>
    </citation>
    <scope>NUCLEOTIDE SEQUENCE [LARGE SCALE GENOMIC DNA]</scope>
    <source>
        <strain evidence="5">cv. Goldsmith</strain>
    </source>
</reference>
<feature type="repeat" description="ARM" evidence="2">
    <location>
        <begin position="456"/>
        <end position="498"/>
    </location>
</feature>
<dbReference type="PROSITE" id="PS50077">
    <property type="entry name" value="HEAT_REPEAT"/>
    <property type="match status" value="1"/>
</dbReference>
<evidence type="ECO:0000313" key="4">
    <source>
        <dbReference type="EMBL" id="PIA63865.1"/>
    </source>
</evidence>
<dbReference type="EMBL" id="KZ305019">
    <property type="protein sequence ID" value="PIA63865.1"/>
    <property type="molecule type" value="Genomic_DNA"/>
</dbReference>
<dbReference type="InterPro" id="IPR021133">
    <property type="entry name" value="HEAT_type_2"/>
</dbReference>
<dbReference type="SUPFAM" id="SSF48371">
    <property type="entry name" value="ARM repeat"/>
    <property type="match status" value="2"/>
</dbReference>
<feature type="repeat" description="HEAT" evidence="1">
    <location>
        <begin position="227"/>
        <end position="265"/>
    </location>
</feature>
<proteinExistence type="predicted"/>
<dbReference type="OrthoDB" id="409644at2759"/>
<dbReference type="InParanoid" id="A0A2G5F777"/>
<feature type="compositionally biased region" description="Low complexity" evidence="3">
    <location>
        <begin position="75"/>
        <end position="85"/>
    </location>
</feature>
<evidence type="ECO:0000256" key="3">
    <source>
        <dbReference type="SAM" id="MobiDB-lite"/>
    </source>
</evidence>
<keyword evidence="5" id="KW-1185">Reference proteome</keyword>
<evidence type="ECO:0000256" key="1">
    <source>
        <dbReference type="PROSITE-ProRule" id="PRU00103"/>
    </source>
</evidence>
<dbReference type="SMART" id="SM00185">
    <property type="entry name" value="ARM"/>
    <property type="match status" value="7"/>
</dbReference>
<sequence length="847" mass="93294">MMMLTSFTKPPKLVVGLNPHHHHHHQRFFFSPNNKQISLQITYFRPLVIHASTDSSSGSGSTIDFHDATPQPQPSLSSSSSSESETIVEKSLESSQDSNVPMYVRMLGLDNDPFKREEAIIALWKYSQGGKECIDEIMKFRGCLILTVNLLRSDSDFSCEAAARLLQIISSVNEYRNSVVESGAVEGITALLLRSSTTAEVKEQSICTLWNLSVDEKLRVDIANSELLPALIKFFEDKNIKVREAAGRVLANLVLSQSNHNIMVEAGVIPKLAKVLKGYAKESDIIRKVAINVLLELAKDEFYRILVIEEGLILVPLVGADAYKSFRPGPPSFPDGTKLEPSSSTSFGYGASEVLLGLNIQGKNFDFDEAEINAVVARTEQEFLIRLGAIEMEEGIKPELETLTEHRYTLLPWIDGVARLVLILELEDVSAISRAALSIADASISEHMRMSFAVAGAIKNLVRLLDHHNENVKLAACHALERLSVSNDVCNMIESEGAGYPLVNALKCKEIPEYLMEKTVNILARILDPGKEMKLKFYDGPVNESAKPVHTAQITDGTKVLDGKRDDVPESATTREYVLDSGVISRCVEIMKTSPSLQRQVASILEYIATIEPSMEKLIAADIESGLNAVFDSRFICGMEEDTDTQQLELSALEAGVAISAASRLLTKLLDVEEFRHSIKSGPLKQKLRKVLMSNIPLHNKDWVAACLIKLESSVGSQLDPENLINKDVTLYEKIPRLIEQIRTSFSPEAQEAAVIELNAIISTGVVDFTRAVADKGGIFPLVKMIEEGSRKAVEASLAILFNLSMDSENHSAIIAAGAVPALRRIVLSEGPQWMLALRLLRLLPTQ</sequence>
<dbReference type="PROSITE" id="PS50176">
    <property type="entry name" value="ARM_REPEAT"/>
    <property type="match status" value="4"/>
</dbReference>
<accession>A0A2G5F777</accession>
<gene>
    <name evidence="4" type="ORF">AQUCO_00201293v1</name>
</gene>
<evidence type="ECO:0000313" key="5">
    <source>
        <dbReference type="Proteomes" id="UP000230069"/>
    </source>
</evidence>
<feature type="repeat" description="ARM" evidence="2">
    <location>
        <begin position="777"/>
        <end position="819"/>
    </location>
</feature>